<sequence length="55" mass="6775">MNFYIFRTLTEVREITDKWLVEYNEERHHESLGDLAPCVFLAQHYDRMDSNNCWH</sequence>
<name>A0A918DNA9_9GAMM</name>
<dbReference type="Pfam" id="PF13683">
    <property type="entry name" value="rve_3"/>
    <property type="match status" value="1"/>
</dbReference>
<dbReference type="AlphaFoldDB" id="A0A918DNA9"/>
<protein>
    <recommendedName>
        <fullName evidence="1">Integrase catalytic domain-containing protein</fullName>
    </recommendedName>
</protein>
<evidence type="ECO:0000259" key="1">
    <source>
        <dbReference type="Pfam" id="PF13683"/>
    </source>
</evidence>
<dbReference type="GO" id="GO:0015074">
    <property type="term" value="P:DNA integration"/>
    <property type="evidence" value="ECO:0007669"/>
    <property type="project" value="InterPro"/>
</dbReference>
<gene>
    <name evidence="2" type="ORF">GCM10011348_03570</name>
</gene>
<accession>A0A918DNA9</accession>
<evidence type="ECO:0000313" key="2">
    <source>
        <dbReference type="EMBL" id="GGO76419.1"/>
    </source>
</evidence>
<reference evidence="2 3" key="1">
    <citation type="journal article" date="2014" name="Int. J. Syst. Evol. Microbiol.">
        <title>Complete genome sequence of Corynebacterium casei LMG S-19264T (=DSM 44701T), isolated from a smear-ripened cheese.</title>
        <authorList>
            <consortium name="US DOE Joint Genome Institute (JGI-PGF)"/>
            <person name="Walter F."/>
            <person name="Albersmeier A."/>
            <person name="Kalinowski J."/>
            <person name="Ruckert C."/>
        </authorList>
    </citation>
    <scope>NUCLEOTIDE SEQUENCE [LARGE SCALE GENOMIC DNA]</scope>
    <source>
        <strain evidence="2 3">CGMCC 1.7286</strain>
    </source>
</reference>
<dbReference type="EMBL" id="BMLT01000001">
    <property type="protein sequence ID" value="GGO76419.1"/>
    <property type="molecule type" value="Genomic_DNA"/>
</dbReference>
<comment type="caution">
    <text evidence="2">The sequence shown here is derived from an EMBL/GenBank/DDBJ whole genome shotgun (WGS) entry which is preliminary data.</text>
</comment>
<dbReference type="Proteomes" id="UP000599578">
    <property type="component" value="Unassembled WGS sequence"/>
</dbReference>
<dbReference type="InterPro" id="IPR001584">
    <property type="entry name" value="Integrase_cat-core"/>
</dbReference>
<keyword evidence="3" id="KW-1185">Reference proteome</keyword>
<organism evidence="2 3">
    <name type="scientific">Marinobacterium nitratireducens</name>
    <dbReference type="NCBI Taxonomy" id="518897"/>
    <lineage>
        <taxon>Bacteria</taxon>
        <taxon>Pseudomonadati</taxon>
        <taxon>Pseudomonadota</taxon>
        <taxon>Gammaproteobacteria</taxon>
        <taxon>Oceanospirillales</taxon>
        <taxon>Oceanospirillaceae</taxon>
        <taxon>Marinobacterium</taxon>
    </lineage>
</organism>
<proteinExistence type="predicted"/>
<feature type="domain" description="Integrase catalytic" evidence="1">
    <location>
        <begin position="4"/>
        <end position="37"/>
    </location>
</feature>
<evidence type="ECO:0000313" key="3">
    <source>
        <dbReference type="Proteomes" id="UP000599578"/>
    </source>
</evidence>